<reference evidence="3 4" key="1">
    <citation type="submission" date="2014-07" db="EMBL/GenBank/DDBJ databases">
        <title>Draft Genome Sequences of Environmental Pseudomonas syringae strains.</title>
        <authorList>
            <person name="Baltrus D.A."/>
            <person name="Berge O."/>
            <person name="Morris C."/>
        </authorList>
    </citation>
    <scope>NUCLEOTIDE SEQUENCE [LARGE SCALE GENOMIC DNA]</scope>
    <source>
        <strain evidence="3 4">CEB003</strain>
    </source>
</reference>
<sequence>MRVEWLEQALKNLEDEANYIALENLRSADEFSDAIFASVDKLARFPAMGREGRVKNTREWAVPKWSYLIPYRVRGDRLQILGVFHTRQRPRTKW</sequence>
<dbReference type="Pfam" id="PF05016">
    <property type="entry name" value="ParE_toxin"/>
    <property type="match status" value="1"/>
</dbReference>
<dbReference type="PATRIC" id="fig|317.174.peg.5146"/>
<dbReference type="RefSeq" id="WP_020291709.1">
    <property type="nucleotide sequence ID" value="NZ_JPQT01000137.1"/>
</dbReference>
<dbReference type="Proteomes" id="UP000028643">
    <property type="component" value="Unassembled WGS sequence"/>
</dbReference>
<protein>
    <submittedName>
        <fullName evidence="3">Plasmid stabilization protein</fullName>
    </submittedName>
</protein>
<accession>A0A085UT78</accession>
<keyword evidence="2" id="KW-1277">Toxin-antitoxin system</keyword>
<evidence type="ECO:0000313" key="4">
    <source>
        <dbReference type="Proteomes" id="UP000028643"/>
    </source>
</evidence>
<organism evidence="3 4">
    <name type="scientific">Pseudomonas syringae</name>
    <dbReference type="NCBI Taxonomy" id="317"/>
    <lineage>
        <taxon>Bacteria</taxon>
        <taxon>Pseudomonadati</taxon>
        <taxon>Pseudomonadota</taxon>
        <taxon>Gammaproteobacteria</taxon>
        <taxon>Pseudomonadales</taxon>
        <taxon>Pseudomonadaceae</taxon>
        <taxon>Pseudomonas</taxon>
    </lineage>
</organism>
<dbReference type="InterPro" id="IPR051803">
    <property type="entry name" value="TA_system_RelE-like_toxin"/>
</dbReference>
<evidence type="ECO:0000256" key="2">
    <source>
        <dbReference type="ARBA" id="ARBA00022649"/>
    </source>
</evidence>
<dbReference type="PANTHER" id="PTHR33755:SF6">
    <property type="entry name" value="PLASMID STABILIZATION SYSTEM PROTEIN"/>
    <property type="match status" value="1"/>
</dbReference>
<proteinExistence type="inferred from homology"/>
<evidence type="ECO:0000256" key="1">
    <source>
        <dbReference type="ARBA" id="ARBA00006226"/>
    </source>
</evidence>
<dbReference type="InterPro" id="IPR007712">
    <property type="entry name" value="RelE/ParE_toxin"/>
</dbReference>
<comment type="caution">
    <text evidence="3">The sequence shown here is derived from an EMBL/GenBank/DDBJ whole genome shotgun (WGS) entry which is preliminary data.</text>
</comment>
<comment type="similarity">
    <text evidence="1">Belongs to the RelE toxin family.</text>
</comment>
<dbReference type="Gene3D" id="3.30.2310.20">
    <property type="entry name" value="RelE-like"/>
    <property type="match status" value="1"/>
</dbReference>
<gene>
    <name evidence="3" type="ORF">IV02_25180</name>
</gene>
<dbReference type="AlphaFoldDB" id="A0A085UT78"/>
<dbReference type="EMBL" id="JPQT01000137">
    <property type="protein sequence ID" value="KFE46391.1"/>
    <property type="molecule type" value="Genomic_DNA"/>
</dbReference>
<dbReference type="PANTHER" id="PTHR33755">
    <property type="entry name" value="TOXIN PARE1-RELATED"/>
    <property type="match status" value="1"/>
</dbReference>
<name>A0A085UT78_PSESX</name>
<dbReference type="InterPro" id="IPR035093">
    <property type="entry name" value="RelE/ParE_toxin_dom_sf"/>
</dbReference>
<evidence type="ECO:0000313" key="3">
    <source>
        <dbReference type="EMBL" id="KFE46391.1"/>
    </source>
</evidence>